<evidence type="ECO:0000256" key="6">
    <source>
        <dbReference type="ARBA" id="ARBA00023242"/>
    </source>
</evidence>
<feature type="region of interest" description="Disordered" evidence="8">
    <location>
        <begin position="224"/>
        <end position="366"/>
    </location>
</feature>
<keyword evidence="5" id="KW-0206">Cytoskeleton</keyword>
<keyword evidence="4" id="KW-0963">Cytoplasm</keyword>
<feature type="compositionally biased region" description="Low complexity" evidence="8">
    <location>
        <begin position="418"/>
        <end position="433"/>
    </location>
</feature>
<dbReference type="GO" id="GO:0005819">
    <property type="term" value="C:spindle"/>
    <property type="evidence" value="ECO:0007669"/>
    <property type="project" value="UniProtKB-SubCell"/>
</dbReference>
<protein>
    <recommendedName>
        <fullName evidence="12">TPX2 C-terminal domain-containing protein</fullName>
    </recommendedName>
</protein>
<evidence type="ECO:0000256" key="3">
    <source>
        <dbReference type="ARBA" id="ARBA00005885"/>
    </source>
</evidence>
<keyword evidence="6" id="KW-0539">Nucleus</keyword>
<feature type="domain" description="TPX2 central" evidence="10">
    <location>
        <begin position="343"/>
        <end position="416"/>
    </location>
</feature>
<evidence type="ECO:0000256" key="5">
    <source>
        <dbReference type="ARBA" id="ARBA00023212"/>
    </source>
</evidence>
<dbReference type="GO" id="GO:0005874">
    <property type="term" value="C:microtubule"/>
    <property type="evidence" value="ECO:0007669"/>
    <property type="project" value="InterPro"/>
</dbReference>
<feature type="domain" description="TPX2 C-terminal" evidence="9">
    <location>
        <begin position="639"/>
        <end position="712"/>
    </location>
</feature>
<name>A0A0H5R4M8_9EUKA</name>
<sequence length="735" mass="82097">MTGAESAPDQTQIDRIPRPSIDPIYEFNAPQFHDFTNARDDPIAAESYFEDGRRITVTKSKILPVVFEETSTKIATQEKPSSFKPELSLPDQPSSNSTVPPSPDFRVPSYSVLATDQILKSDIKSTREGAQVPSFMRARKSVTSAKVVAKKPTVNIVPGAVWNAHKSVAVAKATVPSTARFGLEGRRHPSPQSTEQLELQKLQSEMQATAALRERNKARMLQAVASGAAPGRQIRSTKKLTVPKPFEFRTQSSQPGERPSSSRKVPDISSTSVKQTRGRSRSRPSQAFDVASSFSGPRCRSRSSSVHSARSGPVEGRAESFTPLTVQTKSFFARRSESKGPDNIVPARTQPHEFKLSTPRRTTPLMSTEDKIVQEMKAHASFKAKHMPRKVLNSTGDVGVPRVRKKALTVTKEFSFASSARPSVSRSLSVSSSRSEEAFTFKAKPVPLSVRSQKPTKPLSRSSTTIPVSPRLRKPKQRPVSHEEPADFAPTFHARPMPDFSKTPRVSCVTPREVTKIDPFPLLTEERGALKKDQFKHQLMMQQEADEAARIYKARPLVFTSPKKIIHGTVPLTEPQPFKLASEQFSDRIKNSFRQKIQQEFDKENEQFTAFKASVPLHLVQQPFVPAASKHTPVVPHPFHLATEERAVQREIFDRTVDEQHREAEFAREARKREKEKLEEENLIASLDAVAFKARPFRIPAEFQLAKSSVPLTTPMSPEFATTQRLKTKHDMVKI</sequence>
<evidence type="ECO:0000259" key="9">
    <source>
        <dbReference type="Pfam" id="PF06886"/>
    </source>
</evidence>
<dbReference type="EMBL" id="HACM01008708">
    <property type="protein sequence ID" value="CRZ09150.1"/>
    <property type="molecule type" value="Transcribed_RNA"/>
</dbReference>
<feature type="region of interest" description="Disordered" evidence="8">
    <location>
        <begin position="418"/>
        <end position="505"/>
    </location>
</feature>
<evidence type="ECO:0000259" key="10">
    <source>
        <dbReference type="Pfam" id="PF12214"/>
    </source>
</evidence>
<evidence type="ECO:0008006" key="12">
    <source>
        <dbReference type="Google" id="ProtNLM"/>
    </source>
</evidence>
<evidence type="ECO:0000313" key="11">
    <source>
        <dbReference type="EMBL" id="CRZ09150.1"/>
    </source>
</evidence>
<evidence type="ECO:0000256" key="8">
    <source>
        <dbReference type="SAM" id="MobiDB-lite"/>
    </source>
</evidence>
<dbReference type="GO" id="GO:0005634">
    <property type="term" value="C:nucleus"/>
    <property type="evidence" value="ECO:0007669"/>
    <property type="project" value="UniProtKB-SubCell"/>
</dbReference>
<proteinExistence type="inferred from homology"/>
<dbReference type="PANTHER" id="PTHR14326">
    <property type="entry name" value="TARGETING PROTEIN FOR XKLP2"/>
    <property type="match status" value="1"/>
</dbReference>
<feature type="region of interest" description="Disordered" evidence="8">
    <location>
        <begin position="1"/>
        <end position="23"/>
    </location>
</feature>
<evidence type="ECO:0000256" key="2">
    <source>
        <dbReference type="ARBA" id="ARBA00004186"/>
    </source>
</evidence>
<dbReference type="InterPro" id="IPR009675">
    <property type="entry name" value="TPX2_fam"/>
</dbReference>
<dbReference type="AlphaFoldDB" id="A0A0H5R4M8"/>
<keyword evidence="7" id="KW-0175">Coiled coil</keyword>
<evidence type="ECO:0000256" key="7">
    <source>
        <dbReference type="SAM" id="Coils"/>
    </source>
</evidence>
<dbReference type="GO" id="GO:0060236">
    <property type="term" value="P:regulation of mitotic spindle organization"/>
    <property type="evidence" value="ECO:0007669"/>
    <property type="project" value="InterPro"/>
</dbReference>
<dbReference type="PANTHER" id="PTHR14326:SF44">
    <property type="entry name" value="TARGETING PROTEIN FOR XKLP2"/>
    <property type="match status" value="1"/>
</dbReference>
<feature type="region of interest" description="Disordered" evidence="8">
    <location>
        <begin position="74"/>
        <end position="104"/>
    </location>
</feature>
<feature type="compositionally biased region" description="Polar residues" evidence="8">
    <location>
        <begin position="450"/>
        <end position="467"/>
    </location>
</feature>
<comment type="subcellular location">
    <subcellularLocation>
        <location evidence="2">Cytoplasm</location>
        <location evidence="2">Cytoskeleton</location>
        <location evidence="2">Spindle</location>
    </subcellularLocation>
    <subcellularLocation>
        <location evidence="1">Nucleus</location>
    </subcellularLocation>
</comment>
<dbReference type="Pfam" id="PF12214">
    <property type="entry name" value="TPX2_importin"/>
    <property type="match status" value="1"/>
</dbReference>
<reference evidence="11" key="1">
    <citation type="submission" date="2015-04" db="EMBL/GenBank/DDBJ databases">
        <title>The genome sequence of the plant pathogenic Rhizarian Plasmodiophora brassicae reveals insights in its biotrophic life cycle and the origin of chitin synthesis.</title>
        <authorList>
            <person name="Schwelm A."/>
            <person name="Fogelqvist J."/>
            <person name="Knaust A."/>
            <person name="Julke S."/>
            <person name="Lilja T."/>
            <person name="Dhandapani V."/>
            <person name="Bonilla-Rosso G."/>
            <person name="Karlsson M."/>
            <person name="Shevchenko A."/>
            <person name="Choi S.R."/>
            <person name="Kim H.G."/>
            <person name="Park J.Y."/>
            <person name="Lim Y.P."/>
            <person name="Ludwig-Muller J."/>
            <person name="Dixelius C."/>
        </authorList>
    </citation>
    <scope>NUCLEOTIDE SEQUENCE</scope>
    <source>
        <tissue evidence="11">Potato root galls</tissue>
    </source>
</reference>
<dbReference type="Pfam" id="PF06886">
    <property type="entry name" value="TPX2"/>
    <property type="match status" value="1"/>
</dbReference>
<feature type="coiled-coil region" evidence="7">
    <location>
        <begin position="657"/>
        <end position="684"/>
    </location>
</feature>
<evidence type="ECO:0000256" key="4">
    <source>
        <dbReference type="ARBA" id="ARBA00022490"/>
    </source>
</evidence>
<comment type="similarity">
    <text evidence="3">Belongs to the TPX2 family.</text>
</comment>
<accession>A0A0H5R4M8</accession>
<evidence type="ECO:0000256" key="1">
    <source>
        <dbReference type="ARBA" id="ARBA00004123"/>
    </source>
</evidence>
<dbReference type="InterPro" id="IPR027330">
    <property type="entry name" value="TPX2_central_dom"/>
</dbReference>
<feature type="compositionally biased region" description="Low complexity" evidence="8">
    <location>
        <begin position="302"/>
        <end position="311"/>
    </location>
</feature>
<dbReference type="InterPro" id="IPR027329">
    <property type="entry name" value="TPX2_C"/>
</dbReference>
<organism evidence="11">
    <name type="scientific">Spongospora subterranea</name>
    <dbReference type="NCBI Taxonomy" id="70186"/>
    <lineage>
        <taxon>Eukaryota</taxon>
        <taxon>Sar</taxon>
        <taxon>Rhizaria</taxon>
        <taxon>Endomyxa</taxon>
        <taxon>Phytomyxea</taxon>
        <taxon>Plasmodiophorida</taxon>
        <taxon>Plasmodiophoridae</taxon>
        <taxon>Spongospora</taxon>
    </lineage>
</organism>